<reference evidence="2" key="1">
    <citation type="submission" date="2020-08" db="EMBL/GenBank/DDBJ databases">
        <title>Ramlibacter sp. USB13 16S ribosomal RNA gene genome sequencing and assembly.</title>
        <authorList>
            <person name="Kang M."/>
        </authorList>
    </citation>
    <scope>NUCLEOTIDE SEQUENCE</scope>
    <source>
        <strain evidence="2">USB13</strain>
    </source>
</reference>
<dbReference type="Proteomes" id="UP000608513">
    <property type="component" value="Unassembled WGS sequence"/>
</dbReference>
<sequence length="127" mass="13593">MHQRTTSTLSFVGSVAAAAIAATFMIGNAHAEGPIQDIRPIAGTLSRSAVKAEVLAHRGELTSFGAEWIQQQPAMMQARSAITREQVRDAFIASRDEVRGLTAEDSGSAYLARTGMRSERTMMAGAR</sequence>
<evidence type="ECO:0000256" key="1">
    <source>
        <dbReference type="SAM" id="SignalP"/>
    </source>
</evidence>
<feature type="signal peptide" evidence="1">
    <location>
        <begin position="1"/>
        <end position="31"/>
    </location>
</feature>
<gene>
    <name evidence="2" type="ORF">H8N03_00485</name>
</gene>
<dbReference type="EMBL" id="JACORT010000001">
    <property type="protein sequence ID" value="MBC5781396.1"/>
    <property type="molecule type" value="Genomic_DNA"/>
</dbReference>
<evidence type="ECO:0008006" key="4">
    <source>
        <dbReference type="Google" id="ProtNLM"/>
    </source>
</evidence>
<protein>
    <recommendedName>
        <fullName evidence="4">DUF4148 domain-containing protein</fullName>
    </recommendedName>
</protein>
<keyword evidence="3" id="KW-1185">Reference proteome</keyword>
<comment type="caution">
    <text evidence="2">The sequence shown here is derived from an EMBL/GenBank/DDBJ whole genome shotgun (WGS) entry which is preliminary data.</text>
</comment>
<organism evidence="2 3">
    <name type="scientific">Ramlibacter cellulosilyticus</name>
    <dbReference type="NCBI Taxonomy" id="2764187"/>
    <lineage>
        <taxon>Bacteria</taxon>
        <taxon>Pseudomonadati</taxon>
        <taxon>Pseudomonadota</taxon>
        <taxon>Betaproteobacteria</taxon>
        <taxon>Burkholderiales</taxon>
        <taxon>Comamonadaceae</taxon>
        <taxon>Ramlibacter</taxon>
    </lineage>
</organism>
<dbReference type="RefSeq" id="WP_187074160.1">
    <property type="nucleotide sequence ID" value="NZ_JACORT010000001.1"/>
</dbReference>
<proteinExistence type="predicted"/>
<accession>A0A923MMK2</accession>
<feature type="chain" id="PRO_5036908847" description="DUF4148 domain-containing protein" evidence="1">
    <location>
        <begin position="32"/>
        <end position="127"/>
    </location>
</feature>
<keyword evidence="1" id="KW-0732">Signal</keyword>
<dbReference type="AlphaFoldDB" id="A0A923MMK2"/>
<evidence type="ECO:0000313" key="3">
    <source>
        <dbReference type="Proteomes" id="UP000608513"/>
    </source>
</evidence>
<name>A0A923MMK2_9BURK</name>
<evidence type="ECO:0000313" key="2">
    <source>
        <dbReference type="EMBL" id="MBC5781396.1"/>
    </source>
</evidence>